<reference evidence="1 2" key="1">
    <citation type="journal article" date="2018" name="Evol. Lett.">
        <title>Horizontal gene cluster transfer increased hallucinogenic mushroom diversity.</title>
        <authorList>
            <person name="Reynolds H.T."/>
            <person name="Vijayakumar V."/>
            <person name="Gluck-Thaler E."/>
            <person name="Korotkin H.B."/>
            <person name="Matheny P.B."/>
            <person name="Slot J.C."/>
        </authorList>
    </citation>
    <scope>NUCLEOTIDE SEQUENCE [LARGE SCALE GENOMIC DNA]</scope>
    <source>
        <strain evidence="1 2">2629</strain>
    </source>
</reference>
<dbReference type="OrthoDB" id="2593747at2759"/>
<accession>A0A409VH56</accession>
<dbReference type="EMBL" id="NHTK01006063">
    <property type="protein sequence ID" value="PPQ65566.1"/>
    <property type="molecule type" value="Genomic_DNA"/>
</dbReference>
<evidence type="ECO:0000313" key="2">
    <source>
        <dbReference type="Proteomes" id="UP000284842"/>
    </source>
</evidence>
<comment type="caution">
    <text evidence="1">The sequence shown here is derived from an EMBL/GenBank/DDBJ whole genome shotgun (WGS) entry which is preliminary data.</text>
</comment>
<sequence length="285" mass="32619">MAHTKAEMINATETADTIWDDQYTFSKNVILKVEDTLFCVPLKRLAIPGSFFETLFSLPQGQDSTTRNAQAVEGDSEENPIVLAGIPKDTFRDLLGILYPPSYGCPPLDPERWFKVMDLAIMWDLTEARVMAIAALKDYIQKAPLYEQVARGFQHRVAIWLRPALRQMLRLPSDATIPHKEMIQMGVSLENIVKIFALREIVLKDRVQFGNVMNIDAVLMSPCKAKNENDAGKHRSVPSFSSRVTRLYRQLDEEFETEFSDMEPWDEKNFCSLECFKSFNSNKQN</sequence>
<dbReference type="AlphaFoldDB" id="A0A409VH56"/>
<protein>
    <recommendedName>
        <fullName evidence="3">BTB domain-containing protein</fullName>
    </recommendedName>
</protein>
<dbReference type="InParanoid" id="A0A409VH56"/>
<dbReference type="InterPro" id="IPR011333">
    <property type="entry name" value="SKP1/BTB/POZ_sf"/>
</dbReference>
<dbReference type="Gene3D" id="3.30.710.10">
    <property type="entry name" value="Potassium Channel Kv1.1, Chain A"/>
    <property type="match status" value="1"/>
</dbReference>
<evidence type="ECO:0000313" key="1">
    <source>
        <dbReference type="EMBL" id="PPQ65566.1"/>
    </source>
</evidence>
<name>A0A409VH56_9AGAR</name>
<organism evidence="1 2">
    <name type="scientific">Panaeolus cyanescens</name>
    <dbReference type="NCBI Taxonomy" id="181874"/>
    <lineage>
        <taxon>Eukaryota</taxon>
        <taxon>Fungi</taxon>
        <taxon>Dikarya</taxon>
        <taxon>Basidiomycota</taxon>
        <taxon>Agaricomycotina</taxon>
        <taxon>Agaricomycetes</taxon>
        <taxon>Agaricomycetidae</taxon>
        <taxon>Agaricales</taxon>
        <taxon>Agaricineae</taxon>
        <taxon>Galeropsidaceae</taxon>
        <taxon>Panaeolus</taxon>
    </lineage>
</organism>
<dbReference type="SUPFAM" id="SSF54695">
    <property type="entry name" value="POZ domain"/>
    <property type="match status" value="1"/>
</dbReference>
<keyword evidence="2" id="KW-1185">Reference proteome</keyword>
<dbReference type="Proteomes" id="UP000284842">
    <property type="component" value="Unassembled WGS sequence"/>
</dbReference>
<evidence type="ECO:0008006" key="3">
    <source>
        <dbReference type="Google" id="ProtNLM"/>
    </source>
</evidence>
<proteinExistence type="predicted"/>
<gene>
    <name evidence="1" type="ORF">CVT24_010828</name>
</gene>